<reference evidence="2" key="1">
    <citation type="submission" date="2022-07" db="EMBL/GenBank/DDBJ databases">
        <title>Genome Sequence of Leucocoprinus birnbaumii.</title>
        <authorList>
            <person name="Buettner E."/>
        </authorList>
    </citation>
    <scope>NUCLEOTIDE SEQUENCE</scope>
    <source>
        <strain evidence="2">VT141</strain>
    </source>
</reference>
<comment type="caution">
    <text evidence="2">The sequence shown here is derived from an EMBL/GenBank/DDBJ whole genome shotgun (WGS) entry which is preliminary data.</text>
</comment>
<feature type="region of interest" description="Disordered" evidence="1">
    <location>
        <begin position="97"/>
        <end position="119"/>
    </location>
</feature>
<proteinExistence type="predicted"/>
<keyword evidence="3" id="KW-1185">Reference proteome</keyword>
<evidence type="ECO:0000313" key="2">
    <source>
        <dbReference type="EMBL" id="KAJ3570165.1"/>
    </source>
</evidence>
<name>A0AAD5VVS8_9AGAR</name>
<evidence type="ECO:0000313" key="3">
    <source>
        <dbReference type="Proteomes" id="UP001213000"/>
    </source>
</evidence>
<organism evidence="2 3">
    <name type="scientific">Leucocoprinus birnbaumii</name>
    <dbReference type="NCBI Taxonomy" id="56174"/>
    <lineage>
        <taxon>Eukaryota</taxon>
        <taxon>Fungi</taxon>
        <taxon>Dikarya</taxon>
        <taxon>Basidiomycota</taxon>
        <taxon>Agaricomycotina</taxon>
        <taxon>Agaricomycetes</taxon>
        <taxon>Agaricomycetidae</taxon>
        <taxon>Agaricales</taxon>
        <taxon>Agaricineae</taxon>
        <taxon>Agaricaceae</taxon>
        <taxon>Leucocoprinus</taxon>
    </lineage>
</organism>
<evidence type="ECO:0000256" key="1">
    <source>
        <dbReference type="SAM" id="MobiDB-lite"/>
    </source>
</evidence>
<dbReference type="EMBL" id="JANIEX010000251">
    <property type="protein sequence ID" value="KAJ3570165.1"/>
    <property type="molecule type" value="Genomic_DNA"/>
</dbReference>
<accession>A0AAD5VVS8</accession>
<protein>
    <submittedName>
        <fullName evidence="2">Uncharacterized protein</fullName>
    </submittedName>
</protein>
<sequence>MSNASFASGASDLYDEDMHAEDHTQITQIQQIAGKPKLTRAVTKVLPRRLSRTKSASILTPVAEANLVIGVSIQESTLTETIPLDAVKLGTTVTVSAPGSKLNNKSTTRSRRTLSVSSGTGAKWLERARSITQTINSKLKPKHSSLSPSS</sequence>
<dbReference type="Proteomes" id="UP001213000">
    <property type="component" value="Unassembled WGS sequence"/>
</dbReference>
<gene>
    <name evidence="2" type="ORF">NP233_g4581</name>
</gene>
<dbReference type="AlphaFoldDB" id="A0AAD5VVS8"/>